<reference evidence="2" key="1">
    <citation type="journal article" date="2018" name="Emerg. Infect. Dis.">
        <title>Ocular Vaccinia Infection in Dairy Worker, Brazil.</title>
        <authorList>
            <person name="Teixeira Lima M."/>
            <person name="Pereira Oliveira G."/>
            <person name="Bretas de Oliveira D."/>
            <person name="Mesquita Vaz S."/>
            <person name="de Souza Trindade G."/>
            <person name="Santos Abrahao J."/>
            <person name="Geessien Kroon E."/>
        </authorList>
    </citation>
    <scope>NUCLEOTIDE SEQUENCE [LARGE SCALE GENOMIC DNA]</scope>
    <source>
        <strain evidence="2">CEyV1</strain>
    </source>
</reference>
<evidence type="ECO:0000256" key="1">
    <source>
        <dbReference type="SAM" id="MobiDB-lite"/>
    </source>
</evidence>
<organism evidence="2">
    <name type="scientific">Vaccinia virus</name>
    <name type="common">VACV</name>
    <name type="synonym">Orthopoxvirus vaccinia</name>
    <dbReference type="NCBI Taxonomy" id="10245"/>
    <lineage>
        <taxon>Viruses</taxon>
        <taxon>Varidnaviria</taxon>
        <taxon>Bamfordvirae</taxon>
        <taxon>Nucleocytoviricota</taxon>
        <taxon>Pokkesviricetes</taxon>
        <taxon>Chitovirales</taxon>
        <taxon>Poxviridae</taxon>
        <taxon>Chordopoxvirinae</taxon>
        <taxon>Orthopoxvirus</taxon>
    </lineage>
</organism>
<dbReference type="EMBL" id="MG012795">
    <property type="protein sequence ID" value="AUL80297.1"/>
    <property type="molecule type" value="Genomic_DNA"/>
</dbReference>
<protein>
    <submittedName>
        <fullName evidence="2">Uncharacterized protein</fullName>
    </submittedName>
</protein>
<feature type="region of interest" description="Disordered" evidence="1">
    <location>
        <begin position="1"/>
        <end position="40"/>
    </location>
</feature>
<dbReference type="Proteomes" id="UP000270450">
    <property type="component" value="Segment"/>
</dbReference>
<feature type="compositionally biased region" description="Polar residues" evidence="1">
    <location>
        <begin position="16"/>
        <end position="29"/>
    </location>
</feature>
<sequence length="97" mass="10697">MTADKEPEPVEGVPPSSTDVTEPISSGVTPSVDAKPEHPHLSEYQNSVFQVAVTPPPKPEPPQIFEYQTSDSIVNNPPPFYNSDLEFDDIDMYLLPN</sequence>
<proteinExistence type="predicted"/>
<name>A0A2I6J1F7_VACCV</name>
<evidence type="ECO:0000313" key="2">
    <source>
        <dbReference type="EMBL" id="AUL80297.1"/>
    </source>
</evidence>
<accession>A0A2I6J1F7</accession>